<keyword evidence="7 13" id="KW-0798">TonB box</keyword>
<feature type="signal peptide" evidence="14">
    <location>
        <begin position="1"/>
        <end position="24"/>
    </location>
</feature>
<organism evidence="17 18">
    <name type="scientific">Pseudoalteromonas phenolica</name>
    <dbReference type="NCBI Taxonomy" id="161398"/>
    <lineage>
        <taxon>Bacteria</taxon>
        <taxon>Pseudomonadati</taxon>
        <taxon>Pseudomonadota</taxon>
        <taxon>Gammaproteobacteria</taxon>
        <taxon>Alteromonadales</taxon>
        <taxon>Pseudoalteromonadaceae</taxon>
        <taxon>Pseudoalteromonas</taxon>
    </lineage>
</organism>
<evidence type="ECO:0000256" key="8">
    <source>
        <dbReference type="ARBA" id="ARBA00023136"/>
    </source>
</evidence>
<keyword evidence="8 11" id="KW-0472">Membrane</keyword>
<evidence type="ECO:0000256" key="4">
    <source>
        <dbReference type="ARBA" id="ARBA00022452"/>
    </source>
</evidence>
<dbReference type="Pfam" id="PF07715">
    <property type="entry name" value="Plug"/>
    <property type="match status" value="1"/>
</dbReference>
<feature type="chain" id="PRO_5006601069" evidence="14">
    <location>
        <begin position="25"/>
        <end position="705"/>
    </location>
</feature>
<dbReference type="CDD" id="cd01347">
    <property type="entry name" value="ligand_gated_channel"/>
    <property type="match status" value="1"/>
</dbReference>
<dbReference type="NCBIfam" id="TIGR01785">
    <property type="entry name" value="TonB-hemin"/>
    <property type="match status" value="1"/>
</dbReference>
<evidence type="ECO:0000259" key="15">
    <source>
        <dbReference type="Pfam" id="PF00593"/>
    </source>
</evidence>
<dbReference type="InterPro" id="IPR010917">
    <property type="entry name" value="TonB_rcpt_CS"/>
</dbReference>
<evidence type="ECO:0000256" key="3">
    <source>
        <dbReference type="ARBA" id="ARBA00022448"/>
    </source>
</evidence>
<proteinExistence type="inferred from homology"/>
<dbReference type="PANTHER" id="PTHR30069">
    <property type="entry name" value="TONB-DEPENDENT OUTER MEMBRANE RECEPTOR"/>
    <property type="match status" value="1"/>
</dbReference>
<evidence type="ECO:0000256" key="5">
    <source>
        <dbReference type="ARBA" id="ARBA00022692"/>
    </source>
</evidence>
<accession>A0A0S2K4E7</accession>
<dbReference type="PANTHER" id="PTHR30069:SF29">
    <property type="entry name" value="HEMOGLOBIN AND HEMOGLOBIN-HAPTOGLOBIN-BINDING PROTEIN 1-RELATED"/>
    <property type="match status" value="1"/>
</dbReference>
<dbReference type="Gene3D" id="2.40.170.20">
    <property type="entry name" value="TonB-dependent receptor, beta-barrel domain"/>
    <property type="match status" value="1"/>
</dbReference>
<dbReference type="PROSITE" id="PS52016">
    <property type="entry name" value="TONB_DEPENDENT_REC_3"/>
    <property type="match status" value="1"/>
</dbReference>
<dbReference type="PATRIC" id="fig|161398.10.peg.2564"/>
<comment type="similarity">
    <text evidence="2">Belongs to the TonB-dependent receptor family. Hemoglobin/haptoglobin binding protein subfamily.</text>
</comment>
<keyword evidence="4 11" id="KW-1134">Transmembrane beta strand</keyword>
<sequence>MFKKTPISISITAAVLTASCSFIAAAEEAQFEKQSEVIVVSGSRIEQKLVDVAGSVNVVTEQEIERELAVDLNTAFKYQTGITTSGSTGEAQALNIRGIGGNRVVYIKDGRRINDAYAGGGGLIIGRGYFDIDNVQQIEVAKGAASSLYGSDALGGIVVISTKDPSDYLANDTTYAQLGLGYYGVNSEKSFSATYAQKVGEMNATSIQLTRRDGKEAQNYQENLPGFDYTSNAVLIKSEFDISDNERLLATVDFFDQETKQVIAATINETTDQNESLSLSLAFDSASATAFYDNLKAQVYYTDFEQKSDQLRANDGSRSRTGPYTDYNDYRFEQSILGARVVLDKNLEVAGLNHQFVYGFDYDSYETARPRYKTRLDAQGNKLLDKEGQKTFPGADTSMLGIFFQDNITLIPDSLDLNAGIRVDRYDMTPKKDALYEGTEFSDITETALSPKLGLVYSFSDNLNLVAQYARGFKIPPHDLAYQSHGVEPFYQILPNSDLNPETSDSVEFGVKGDFESHGFTITLFNTKFEDFIGNKVVRVEPSTIPNMPPKTYYQYQNISEVEIKGIETTYTVWVNDNVSFDTGLTFINGKDKETNEYLNSISPMNGFVKARYEKGDWSVTGAFKFAKRMTKVPNNDVVQTSGWGTVDLFADYDFGVVKLNAGIFNLFDKAYIPYESVAGQAADADLTQFTQPGRNFALNAKMTF</sequence>
<evidence type="ECO:0000256" key="1">
    <source>
        <dbReference type="ARBA" id="ARBA00004571"/>
    </source>
</evidence>
<keyword evidence="18" id="KW-1185">Reference proteome</keyword>
<dbReference type="GO" id="GO:0015232">
    <property type="term" value="F:heme transmembrane transporter activity"/>
    <property type="evidence" value="ECO:0007669"/>
    <property type="project" value="InterPro"/>
</dbReference>
<dbReference type="GO" id="GO:0044718">
    <property type="term" value="P:siderophore transmembrane transport"/>
    <property type="evidence" value="ECO:0007669"/>
    <property type="project" value="TreeGrafter"/>
</dbReference>
<keyword evidence="6 14" id="KW-0732">Signal</keyword>
<dbReference type="Gene3D" id="2.170.130.10">
    <property type="entry name" value="TonB-dependent receptor, plug domain"/>
    <property type="match status" value="1"/>
</dbReference>
<evidence type="ECO:0000256" key="14">
    <source>
        <dbReference type="SAM" id="SignalP"/>
    </source>
</evidence>
<keyword evidence="10 11" id="KW-0998">Cell outer membrane</keyword>
<dbReference type="NCBIfam" id="TIGR01786">
    <property type="entry name" value="TonB-hemlactrns"/>
    <property type="match status" value="1"/>
</dbReference>
<dbReference type="GO" id="GO:0009279">
    <property type="term" value="C:cell outer membrane"/>
    <property type="evidence" value="ECO:0007669"/>
    <property type="project" value="UniProtKB-SubCell"/>
</dbReference>
<dbReference type="KEGG" id="pphe:PP2015_2510"/>
<dbReference type="Pfam" id="PF00593">
    <property type="entry name" value="TonB_dep_Rec_b-barrel"/>
    <property type="match status" value="1"/>
</dbReference>
<feature type="domain" description="TonB-dependent receptor-like beta-barrel" evidence="15">
    <location>
        <begin position="264"/>
        <end position="667"/>
    </location>
</feature>
<evidence type="ECO:0000256" key="7">
    <source>
        <dbReference type="ARBA" id="ARBA00023077"/>
    </source>
</evidence>
<evidence type="ECO:0000256" key="2">
    <source>
        <dbReference type="ARBA" id="ARBA00008143"/>
    </source>
</evidence>
<evidence type="ECO:0000256" key="11">
    <source>
        <dbReference type="PROSITE-ProRule" id="PRU01360"/>
    </source>
</evidence>
<evidence type="ECO:0000256" key="9">
    <source>
        <dbReference type="ARBA" id="ARBA00023170"/>
    </source>
</evidence>
<dbReference type="InterPro" id="IPR012910">
    <property type="entry name" value="Plug_dom"/>
</dbReference>
<dbReference type="SUPFAM" id="SSF56935">
    <property type="entry name" value="Porins"/>
    <property type="match status" value="1"/>
</dbReference>
<evidence type="ECO:0000256" key="13">
    <source>
        <dbReference type="RuleBase" id="RU003357"/>
    </source>
</evidence>
<name>A0A0S2K4E7_9GAMM</name>
<keyword evidence="5 11" id="KW-0812">Transmembrane</keyword>
<evidence type="ECO:0000256" key="12">
    <source>
        <dbReference type="PROSITE-ProRule" id="PRU10144"/>
    </source>
</evidence>
<dbReference type="STRING" id="161398.PP2015_2510"/>
<protein>
    <submittedName>
        <fullName evidence="17">TonB-dependent hemoglobin receptor family protein family protein</fullName>
    </submittedName>
</protein>
<dbReference type="InterPro" id="IPR039426">
    <property type="entry name" value="TonB-dep_rcpt-like"/>
</dbReference>
<dbReference type="PROSITE" id="PS01156">
    <property type="entry name" value="TONB_DEPENDENT_REC_2"/>
    <property type="match status" value="1"/>
</dbReference>
<dbReference type="InterPro" id="IPR036942">
    <property type="entry name" value="Beta-barrel_TonB_sf"/>
</dbReference>
<dbReference type="OrthoDB" id="9804511at2"/>
<dbReference type="InterPro" id="IPR037066">
    <property type="entry name" value="Plug_dom_sf"/>
</dbReference>
<reference evidence="17 18" key="1">
    <citation type="submission" date="2015-11" db="EMBL/GenBank/DDBJ databases">
        <authorList>
            <person name="Zhang Y."/>
            <person name="Guo Z."/>
        </authorList>
    </citation>
    <scope>NUCLEOTIDE SEQUENCE [LARGE SCALE GENOMIC DNA]</scope>
    <source>
        <strain evidence="17 18">KCTC 12086</strain>
    </source>
</reference>
<evidence type="ECO:0000313" key="17">
    <source>
        <dbReference type="EMBL" id="ALO43000.1"/>
    </source>
</evidence>
<dbReference type="PROSITE" id="PS51257">
    <property type="entry name" value="PROKAR_LIPOPROTEIN"/>
    <property type="match status" value="1"/>
</dbReference>
<dbReference type="RefSeq" id="WP_058030696.1">
    <property type="nucleotide sequence ID" value="NZ_CP013187.1"/>
</dbReference>
<comment type="subcellular location">
    <subcellularLocation>
        <location evidence="1 11">Cell outer membrane</location>
        <topology evidence="1 11">Multi-pass membrane protein</topology>
    </subcellularLocation>
</comment>
<evidence type="ECO:0000256" key="6">
    <source>
        <dbReference type="ARBA" id="ARBA00022729"/>
    </source>
</evidence>
<evidence type="ECO:0000313" key="18">
    <source>
        <dbReference type="Proteomes" id="UP000061457"/>
    </source>
</evidence>
<dbReference type="EMBL" id="CP013187">
    <property type="protein sequence ID" value="ALO43000.1"/>
    <property type="molecule type" value="Genomic_DNA"/>
</dbReference>
<evidence type="ECO:0000259" key="16">
    <source>
        <dbReference type="Pfam" id="PF07715"/>
    </source>
</evidence>
<keyword evidence="9 17" id="KW-0675">Receptor</keyword>
<dbReference type="AlphaFoldDB" id="A0A0S2K4E7"/>
<feature type="domain" description="TonB-dependent receptor plug" evidence="16">
    <location>
        <begin position="49"/>
        <end position="157"/>
    </location>
</feature>
<gene>
    <name evidence="17" type="ORF">PP2015_2510</name>
</gene>
<feature type="short sequence motif" description="TonB C-terminal box" evidence="12">
    <location>
        <begin position="688"/>
        <end position="705"/>
    </location>
</feature>
<dbReference type="InterPro" id="IPR011276">
    <property type="entry name" value="TonB_haem/Hb_rcpt"/>
</dbReference>
<dbReference type="Proteomes" id="UP000061457">
    <property type="component" value="Chromosome I"/>
</dbReference>
<evidence type="ECO:0000256" key="10">
    <source>
        <dbReference type="ARBA" id="ARBA00023237"/>
    </source>
</evidence>
<keyword evidence="3 11" id="KW-0813">Transport</keyword>
<dbReference type="InterPro" id="IPR010949">
    <property type="entry name" value="TonB_Hb/transfer/lactofer_rcpt"/>
</dbReference>
<dbReference type="GO" id="GO:0015344">
    <property type="term" value="F:siderophore uptake transmembrane transporter activity"/>
    <property type="evidence" value="ECO:0007669"/>
    <property type="project" value="TreeGrafter"/>
</dbReference>
<dbReference type="InterPro" id="IPR000531">
    <property type="entry name" value="Beta-barrel_TonB"/>
</dbReference>